<dbReference type="InterPro" id="IPR006439">
    <property type="entry name" value="HAD-SF_hydro_IA"/>
</dbReference>
<dbReference type="EMBL" id="CAEZUJ010000002">
    <property type="protein sequence ID" value="CAB4589360.1"/>
    <property type="molecule type" value="Genomic_DNA"/>
</dbReference>
<dbReference type="SUPFAM" id="SSF56784">
    <property type="entry name" value="HAD-like"/>
    <property type="match status" value="1"/>
</dbReference>
<sequence length="217" mass="23687">MIFPQAFFFDMDGLSVDTEPLWLKTEVELANEYGADWSLADQAHCLGGPMSKVGIYLGEKSGRPDLAEWFSDEMVRRMAQRCSSGVSFMPGVEELLTEISALEIPLALVSASPRPIVDAVLNGLSENYYQFSISASEVTRSKPFPDPYLLAAEKFAVDISESIVLEDSATGVASATAAGAYVVAVPHLVPIEPTPRRIILKSLENLTVAELIKQFNR</sequence>
<dbReference type="SFLD" id="SFLDS00003">
    <property type="entry name" value="Haloacid_Dehalogenase"/>
    <property type="match status" value="1"/>
</dbReference>
<dbReference type="Gene3D" id="1.10.150.240">
    <property type="entry name" value="Putative phosphatase, domain 2"/>
    <property type="match status" value="1"/>
</dbReference>
<name>A0A6J6FLL7_9ZZZZ</name>
<dbReference type="AlphaFoldDB" id="A0A6J6FLL7"/>
<evidence type="ECO:0000313" key="2">
    <source>
        <dbReference type="EMBL" id="CAB4677044.1"/>
    </source>
</evidence>
<dbReference type="EMBL" id="CAEZXH010000008">
    <property type="protein sequence ID" value="CAB4677044.1"/>
    <property type="molecule type" value="Genomic_DNA"/>
</dbReference>
<evidence type="ECO:0000313" key="1">
    <source>
        <dbReference type="EMBL" id="CAB4589360.1"/>
    </source>
</evidence>
<dbReference type="InterPro" id="IPR023198">
    <property type="entry name" value="PGP-like_dom2"/>
</dbReference>
<reference evidence="1" key="1">
    <citation type="submission" date="2020-05" db="EMBL/GenBank/DDBJ databases">
        <authorList>
            <person name="Chiriac C."/>
            <person name="Salcher M."/>
            <person name="Ghai R."/>
            <person name="Kavagutti S V."/>
        </authorList>
    </citation>
    <scope>NUCLEOTIDE SEQUENCE</scope>
</reference>
<dbReference type="Gene3D" id="3.40.50.1000">
    <property type="entry name" value="HAD superfamily/HAD-like"/>
    <property type="match status" value="1"/>
</dbReference>
<organism evidence="1">
    <name type="scientific">freshwater metagenome</name>
    <dbReference type="NCBI Taxonomy" id="449393"/>
    <lineage>
        <taxon>unclassified sequences</taxon>
        <taxon>metagenomes</taxon>
        <taxon>ecological metagenomes</taxon>
    </lineage>
</organism>
<gene>
    <name evidence="1" type="ORF">UFOPK1811_00061</name>
    <name evidence="2" type="ORF">UFOPK2360_00252</name>
</gene>
<dbReference type="InterPro" id="IPR041492">
    <property type="entry name" value="HAD_2"/>
</dbReference>
<dbReference type="InterPro" id="IPR023214">
    <property type="entry name" value="HAD_sf"/>
</dbReference>
<dbReference type="CDD" id="cd07505">
    <property type="entry name" value="HAD_BPGM-like"/>
    <property type="match status" value="1"/>
</dbReference>
<dbReference type="NCBIfam" id="TIGR01509">
    <property type="entry name" value="HAD-SF-IA-v3"/>
    <property type="match status" value="1"/>
</dbReference>
<proteinExistence type="predicted"/>
<accession>A0A6J6FLL7</accession>
<dbReference type="SFLD" id="SFLDG01129">
    <property type="entry name" value="C1.5:_HAD__Beta-PGM__Phosphata"/>
    <property type="match status" value="1"/>
</dbReference>
<protein>
    <submittedName>
        <fullName evidence="1">Unannotated protein</fullName>
    </submittedName>
</protein>
<dbReference type="PANTHER" id="PTHR18901">
    <property type="entry name" value="2-DEOXYGLUCOSE-6-PHOSPHATE PHOSPHATASE 2"/>
    <property type="match status" value="1"/>
</dbReference>
<dbReference type="Pfam" id="PF13419">
    <property type="entry name" value="HAD_2"/>
    <property type="match status" value="1"/>
</dbReference>
<dbReference type="PANTHER" id="PTHR18901:SF38">
    <property type="entry name" value="PSEUDOURIDINE-5'-PHOSPHATASE"/>
    <property type="match status" value="1"/>
</dbReference>
<dbReference type="InterPro" id="IPR036412">
    <property type="entry name" value="HAD-like_sf"/>
</dbReference>